<comment type="caution">
    <text evidence="1">The sequence shown here is derived from an EMBL/GenBank/DDBJ whole genome shotgun (WGS) entry which is preliminary data.</text>
</comment>
<organism evidence="1 2">
    <name type="scientific">Pinctada imbricata</name>
    <name type="common">Atlantic pearl-oyster</name>
    <name type="synonym">Pinctada martensii</name>
    <dbReference type="NCBI Taxonomy" id="66713"/>
    <lineage>
        <taxon>Eukaryota</taxon>
        <taxon>Metazoa</taxon>
        <taxon>Spiralia</taxon>
        <taxon>Lophotrochozoa</taxon>
        <taxon>Mollusca</taxon>
        <taxon>Bivalvia</taxon>
        <taxon>Autobranchia</taxon>
        <taxon>Pteriomorphia</taxon>
        <taxon>Pterioida</taxon>
        <taxon>Pterioidea</taxon>
        <taxon>Pteriidae</taxon>
        <taxon>Pinctada</taxon>
    </lineage>
</organism>
<evidence type="ECO:0000313" key="1">
    <source>
        <dbReference type="EMBL" id="KAK3106972.1"/>
    </source>
</evidence>
<reference evidence="1" key="1">
    <citation type="submission" date="2019-08" db="EMBL/GenBank/DDBJ databases">
        <title>The improved chromosome-level genome for the pearl oyster Pinctada fucata martensii using PacBio sequencing and Hi-C.</title>
        <authorList>
            <person name="Zheng Z."/>
        </authorList>
    </citation>
    <scope>NUCLEOTIDE SEQUENCE</scope>
    <source>
        <strain evidence="1">ZZ-2019</strain>
        <tissue evidence="1">Adductor muscle</tissue>
    </source>
</reference>
<keyword evidence="2" id="KW-1185">Reference proteome</keyword>
<accession>A0AA88YVH2</accession>
<dbReference type="AlphaFoldDB" id="A0AA88YVH2"/>
<name>A0AA88YVH2_PINIB</name>
<proteinExistence type="predicted"/>
<evidence type="ECO:0000313" key="2">
    <source>
        <dbReference type="Proteomes" id="UP001186944"/>
    </source>
</evidence>
<dbReference type="Proteomes" id="UP001186944">
    <property type="component" value="Unassembled WGS sequence"/>
</dbReference>
<feature type="non-terminal residue" evidence="1">
    <location>
        <position position="1"/>
    </location>
</feature>
<dbReference type="EMBL" id="VSWD01000002">
    <property type="protein sequence ID" value="KAK3106972.1"/>
    <property type="molecule type" value="Genomic_DNA"/>
</dbReference>
<sequence length="98" mass="11650">VIIVYCWDTKSKDLDLGTLYSPRLENSLSHPLLLELRKQQSIYSIYKNFTYFQRCHLIKKLQSSLHEPSKEWVLVPRNQNLQVQTSTSQNIRRRNQSS</sequence>
<protein>
    <submittedName>
        <fullName evidence="1">Uncharacterized protein</fullName>
    </submittedName>
</protein>
<gene>
    <name evidence="1" type="ORF">FSP39_004222</name>
</gene>